<protein>
    <submittedName>
        <fullName evidence="2">DUF4860 domain-containing protein</fullName>
    </submittedName>
</protein>
<feature type="transmembrane region" description="Helical" evidence="1">
    <location>
        <begin position="12"/>
        <end position="35"/>
    </location>
</feature>
<proteinExistence type="predicted"/>
<dbReference type="EMBL" id="SVER01000003">
    <property type="protein sequence ID" value="MBE5918477.1"/>
    <property type="molecule type" value="Genomic_DNA"/>
</dbReference>
<evidence type="ECO:0000313" key="2">
    <source>
        <dbReference type="EMBL" id="MBE5918477.1"/>
    </source>
</evidence>
<keyword evidence="1" id="KW-1133">Transmembrane helix</keyword>
<keyword evidence="1" id="KW-0812">Transmembrane</keyword>
<reference evidence="2" key="1">
    <citation type="submission" date="2019-04" db="EMBL/GenBank/DDBJ databases">
        <title>Evolution of Biomass-Degrading Anaerobic Consortia Revealed by Metagenomics.</title>
        <authorList>
            <person name="Peng X."/>
        </authorList>
    </citation>
    <scope>NUCLEOTIDE SEQUENCE</scope>
    <source>
        <strain evidence="2">SIG311</strain>
    </source>
</reference>
<keyword evidence="1" id="KW-0472">Membrane</keyword>
<name>A0A927UAQ6_9FIRM</name>
<dbReference type="Proteomes" id="UP000766246">
    <property type="component" value="Unassembled WGS sequence"/>
</dbReference>
<dbReference type="AlphaFoldDB" id="A0A927UAQ6"/>
<dbReference type="Pfam" id="PF16152">
    <property type="entry name" value="DUF4860"/>
    <property type="match status" value="1"/>
</dbReference>
<dbReference type="InterPro" id="IPR032340">
    <property type="entry name" value="DUF4860"/>
</dbReference>
<comment type="caution">
    <text evidence="2">The sequence shown here is derived from an EMBL/GenBank/DDBJ whole genome shotgun (WGS) entry which is preliminary data.</text>
</comment>
<evidence type="ECO:0000256" key="1">
    <source>
        <dbReference type="SAM" id="Phobius"/>
    </source>
</evidence>
<sequence length="163" mass="17941">MKKGQLRKHNIDIMFLMVLFLIFTFSAVSVLLMAVNSYRSVVYANEANANARIATSYIREQVRQHDEAGEVSLSKLDGVDCIKMSEGDGVSLYIYEYNGFLMELEAKDTAGATADFGSKILQINSLDLTEDNGIINAVITDTKGESLDVLIGVKSTEVESDEN</sequence>
<gene>
    <name evidence="2" type="ORF">E7272_01415</name>
</gene>
<evidence type="ECO:0000313" key="3">
    <source>
        <dbReference type="Proteomes" id="UP000766246"/>
    </source>
</evidence>
<organism evidence="2 3">
    <name type="scientific">Pseudobutyrivibrio ruminis</name>
    <dbReference type="NCBI Taxonomy" id="46206"/>
    <lineage>
        <taxon>Bacteria</taxon>
        <taxon>Bacillati</taxon>
        <taxon>Bacillota</taxon>
        <taxon>Clostridia</taxon>
        <taxon>Lachnospirales</taxon>
        <taxon>Lachnospiraceae</taxon>
        <taxon>Pseudobutyrivibrio</taxon>
    </lineage>
</organism>
<accession>A0A927UAQ6</accession>